<dbReference type="InterPro" id="IPR019775">
    <property type="entry name" value="WD40_repeat_CS"/>
</dbReference>
<dbReference type="InterPro" id="IPR002372">
    <property type="entry name" value="PQQ_rpt_dom"/>
</dbReference>
<dbReference type="InterPro" id="IPR018391">
    <property type="entry name" value="PQQ_b-propeller_rpt"/>
</dbReference>
<dbReference type="Gene3D" id="2.160.20.80">
    <property type="entry name" value="E3 ubiquitin-protein ligase SopA"/>
    <property type="match status" value="1"/>
</dbReference>
<dbReference type="InterPro" id="IPR035897">
    <property type="entry name" value="Toll_tir_struct_dom_sf"/>
</dbReference>
<dbReference type="PRINTS" id="PR00320">
    <property type="entry name" value="GPROTEINBRPT"/>
</dbReference>
<dbReference type="Pfam" id="PF13360">
    <property type="entry name" value="PQQ_2"/>
    <property type="match status" value="1"/>
</dbReference>
<feature type="repeat" description="WD" evidence="3">
    <location>
        <begin position="1211"/>
        <end position="1251"/>
    </location>
</feature>
<evidence type="ECO:0000256" key="4">
    <source>
        <dbReference type="SAM" id="MobiDB-lite"/>
    </source>
</evidence>
<accession>A0ABT6W0B8</accession>
<evidence type="ECO:0000256" key="2">
    <source>
        <dbReference type="ARBA" id="ARBA00022737"/>
    </source>
</evidence>
<dbReference type="SUPFAM" id="SSF56300">
    <property type="entry name" value="Metallo-dependent phosphatases"/>
    <property type="match status" value="1"/>
</dbReference>
<keyword evidence="7" id="KW-1185">Reference proteome</keyword>
<dbReference type="PROSITE" id="PS00678">
    <property type="entry name" value="WD_REPEATS_1"/>
    <property type="match status" value="1"/>
</dbReference>
<dbReference type="InterPro" id="IPR015943">
    <property type="entry name" value="WD40/YVTN_repeat-like_dom_sf"/>
</dbReference>
<dbReference type="InterPro" id="IPR011047">
    <property type="entry name" value="Quinoprotein_ADH-like_sf"/>
</dbReference>
<dbReference type="SMART" id="SM00320">
    <property type="entry name" value="WD40"/>
    <property type="match status" value="15"/>
</dbReference>
<dbReference type="SUPFAM" id="SSF52540">
    <property type="entry name" value="P-loop containing nucleoside triphosphate hydrolases"/>
    <property type="match status" value="1"/>
</dbReference>
<dbReference type="InterPro" id="IPR036322">
    <property type="entry name" value="WD40_repeat_dom_sf"/>
</dbReference>
<sequence length="1862" mass="204455">MSGPPDFFISYTPTDEKWAVWIAATLENAGFRTMLQAWDFVPSDNFIERIDSGITESSVIIAVLSPRYLQSRYGRMEWQSAFRSSPDDPQRRLLPILVEDCELDGLLAQITYLDLVGVLDRRDAEELLLKRVRAALAGRIRPEAPPAFPRTPASASGRQPRRIPMTMPMFPLDRAPRVEGPVSILHVAGPSFGRDVAVTPTRIVGQVRRMEDAGAPPPVLLVIPGGLTADAAKHDFKRAAEFIHELRTGLDLRPDRVVIVPGPGDVSMKQLETYFIECEDEGVPTIPPYHRKWKRFEALFNAFYEGMNGTYFGAGAPWTKFTVPDLRIAVAGFNTTYAMTTRENGRRGCIGDEQTNAFSPWLRDQERLGWLRIGVMAHAPVVDQLDNAEDFRTDLTGHLNLLLHGGRIDVESPQVPALSLPDAGRAEIVTVTPDGYTRWGPSQPPFRVRCGWQDADAAFGEDREARLADDPRITTDPTTSLLQRLREACEVRYTNPRIRLIDQSPPYLNITYAVDRVVVRTCLVPHAGTPALDDVDHALRIAAEQEGQVELIYTGDRPPDDVFARARSGMVEVRSLIEFQGLLDLRDYVAKQTAGLLDNRVYPPGLYVPQRFSVVGRADQPAGDDLVAEVLETLRSDEGQFVLLLADFGSGKTFSMRELARRAPDELPDVIPMLIEMRKLEKDHSIEELIASHLAERGERKVDLAAFDYMLREGRILLLFDGFDELLTRTTYERAADRLDMVLNAAVGKAKIVLTSRSQHFQSQEQVFTALGERVGRLPQQRVFSIQRFTDADIRTYLFNHFGHDAQKADERLRLLRGVDNLTTLAQNPRMLSFIAQLDLGRLREVADEGRVLSAAGLYKEILTAWLAHEEQRQANNNTTRTRGLTIDQMWFAVTQLAIRLWESGEELLSPPDIAEIAATLDSIAEAAMSTDEATQAIGSGTLLVRTEADLFGFIHTSVMEWLIAQEIARRLDGGEDNPALLAQRLLTQLTIDFLCDLAQSDKCTAWAEGNVGNDTLAQDNAKRMLGRLNAPSTRVLERTDLSGVDWSNRELPAIKLAGARIVDALLQDSNLTGADLSGASLDGSRLDRSLLNGANLRRASMRRTRLVGADLTDVMIEHGDWYRAAVVAAVGDEPLRTAPELRQASVIPRDPIDVQLMPSVVSVPYGFDIKFGRLPQNLAYSEEGDLLAIGCDDGGVLVHDVVGVRIIRTLVGHRDRVYGVAALSDARFVSVSADRTVRCWNALTGAEIWQYGGLTDWAWPLTVDHRSNAVVVGDRTGAVFLLDAATGELTWKIEDLPGTVWTAAFSSDDQLLAVGGSDAMVRVFDVSTGRLLWKHPADRNVYRVAISARGGLLAASDDAGVIQVWRVSDGTPVSTLTGHEQAVYTIDLHSNGWLLASGDTSGLINLWDVRSGRLLKSLPHHQKKVVYQVRFSHKGKLMVSSDSDGGCQVWSLDAADGAASIRPLVGLAGHVSSVWPPVFRNDDQEIATASNDESVRLWNVGTGQCTAEIRGHGRQISTLSFNGTGGMVAVAGKDGLVRIWNSRTGKQLHCLSGRANQLVSAVFSPVADTVVTGTNDGGAQRFNAETGQIERELKLKTVSVWAEAFSPNGEVVATANDDDSVSLWNHRTGAQNHNLQPHKGRVRSIAFAPQNDLLATGCDDGKVRIWSVGEGVCTQTLEGHTDRVYGVGFNHDGTLLASGGWDGTLRIWSRDGWRLLRTLTGHGGRLWAVAHHPTLDVVACAGDDARIHVWDSVAGRKLTALDAHLGKVSAITFSPDGGLLASGGYDGVVRIWDTTDPSAPILKVTLIGQGKGWAAVSPQGRYKVHDLQGAFWYAVGGCRFEAGELDALVPDVARMFMSQEF</sequence>
<dbReference type="PROSITE" id="PS50104">
    <property type="entry name" value="TIR"/>
    <property type="match status" value="1"/>
</dbReference>
<feature type="repeat" description="WD" evidence="3">
    <location>
        <begin position="1510"/>
        <end position="1551"/>
    </location>
</feature>
<dbReference type="SUPFAM" id="SSF50998">
    <property type="entry name" value="Quinoprotein alcohol dehydrogenase-like"/>
    <property type="match status" value="1"/>
</dbReference>
<dbReference type="InterPro" id="IPR007111">
    <property type="entry name" value="NACHT_NTPase"/>
</dbReference>
<proteinExistence type="predicted"/>
<dbReference type="SUPFAM" id="SSF141571">
    <property type="entry name" value="Pentapeptide repeat-like"/>
    <property type="match status" value="1"/>
</dbReference>
<feature type="region of interest" description="Disordered" evidence="4">
    <location>
        <begin position="143"/>
        <end position="163"/>
    </location>
</feature>
<organism evidence="6 7">
    <name type="scientific">Streptantibioticus silvisoli</name>
    <dbReference type="NCBI Taxonomy" id="2705255"/>
    <lineage>
        <taxon>Bacteria</taxon>
        <taxon>Bacillati</taxon>
        <taxon>Actinomycetota</taxon>
        <taxon>Actinomycetes</taxon>
        <taxon>Kitasatosporales</taxon>
        <taxon>Streptomycetaceae</taxon>
        <taxon>Streptantibioticus</taxon>
    </lineage>
</organism>
<feature type="repeat" description="WD" evidence="3">
    <location>
        <begin position="1762"/>
        <end position="1794"/>
    </location>
</feature>
<feature type="repeat" description="WD" evidence="3">
    <location>
        <begin position="1636"/>
        <end position="1677"/>
    </location>
</feature>
<feature type="domain" description="TIR" evidence="5">
    <location>
        <begin position="3"/>
        <end position="136"/>
    </location>
</feature>
<feature type="repeat" description="WD" evidence="3">
    <location>
        <begin position="1594"/>
        <end position="1635"/>
    </location>
</feature>
<feature type="repeat" description="WD" evidence="3">
    <location>
        <begin position="1294"/>
        <end position="1335"/>
    </location>
</feature>
<dbReference type="SUPFAM" id="SSF50978">
    <property type="entry name" value="WD40 repeat-like"/>
    <property type="match status" value="2"/>
</dbReference>
<comment type="caution">
    <text evidence="6">The sequence shown here is derived from an EMBL/GenBank/DDBJ whole genome shotgun (WGS) entry which is preliminary data.</text>
</comment>
<keyword evidence="1 3" id="KW-0853">WD repeat</keyword>
<feature type="repeat" description="WD" evidence="3">
    <location>
        <begin position="1468"/>
        <end position="1509"/>
    </location>
</feature>
<evidence type="ECO:0000256" key="3">
    <source>
        <dbReference type="PROSITE-ProRule" id="PRU00221"/>
    </source>
</evidence>
<dbReference type="InterPro" id="IPR001680">
    <property type="entry name" value="WD40_rpt"/>
</dbReference>
<protein>
    <submittedName>
        <fullName evidence="6">TIR domain-containing protein</fullName>
    </submittedName>
</protein>
<dbReference type="Pfam" id="PF13676">
    <property type="entry name" value="TIR_2"/>
    <property type="match status" value="1"/>
</dbReference>
<dbReference type="Gene3D" id="2.130.10.10">
    <property type="entry name" value="YVTN repeat-like/Quinoprotein amine dehydrogenase"/>
    <property type="match status" value="4"/>
</dbReference>
<keyword evidence="2" id="KW-0677">Repeat</keyword>
<dbReference type="SMART" id="SM00255">
    <property type="entry name" value="TIR"/>
    <property type="match status" value="1"/>
</dbReference>
<dbReference type="InterPro" id="IPR054571">
    <property type="entry name" value="NA-iREase3_dom"/>
</dbReference>
<dbReference type="RefSeq" id="WP_271322791.1">
    <property type="nucleotide sequence ID" value="NZ_JAAGKO020000020.1"/>
</dbReference>
<reference evidence="6 7" key="1">
    <citation type="submission" date="2023-05" db="EMBL/GenBank/DDBJ databases">
        <title>Streptantibioticus silvisoli sp. nov., acidotolerant actinomycetes 1 from pine litter.</title>
        <authorList>
            <person name="Swiecimska M."/>
            <person name="Golinska P."/>
            <person name="Sangal V."/>
            <person name="Wachnowicz B."/>
            <person name="Goodfellow M."/>
        </authorList>
    </citation>
    <scope>NUCLEOTIDE SEQUENCE [LARGE SCALE GENOMIC DNA]</scope>
    <source>
        <strain evidence="6 7">SL54</strain>
    </source>
</reference>
<dbReference type="InterPro" id="IPR020472">
    <property type="entry name" value="WD40_PAC1"/>
</dbReference>
<dbReference type="PROSITE" id="PS50082">
    <property type="entry name" value="WD_REPEATS_2"/>
    <property type="match status" value="10"/>
</dbReference>
<dbReference type="Pfam" id="PF00400">
    <property type="entry name" value="WD40"/>
    <property type="match status" value="9"/>
</dbReference>
<dbReference type="InterPro" id="IPR027417">
    <property type="entry name" value="P-loop_NTPase"/>
</dbReference>
<dbReference type="Proteomes" id="UP001156398">
    <property type="component" value="Unassembled WGS sequence"/>
</dbReference>
<dbReference type="Pfam" id="PF00805">
    <property type="entry name" value="Pentapeptide"/>
    <property type="match status" value="1"/>
</dbReference>
<gene>
    <name evidence="6" type="ORF">POF43_015575</name>
</gene>
<dbReference type="Pfam" id="PF05729">
    <property type="entry name" value="NACHT"/>
    <property type="match status" value="1"/>
</dbReference>
<dbReference type="CDD" id="cd00200">
    <property type="entry name" value="WD40"/>
    <property type="match status" value="2"/>
</dbReference>
<dbReference type="InterPro" id="IPR001646">
    <property type="entry name" value="5peptide_repeat"/>
</dbReference>
<dbReference type="SUPFAM" id="SSF52200">
    <property type="entry name" value="Toll/Interleukin receptor TIR domain"/>
    <property type="match status" value="1"/>
</dbReference>
<evidence type="ECO:0000256" key="1">
    <source>
        <dbReference type="ARBA" id="ARBA00022574"/>
    </source>
</evidence>
<dbReference type="Gene3D" id="3.40.50.300">
    <property type="entry name" value="P-loop containing nucleotide triphosphate hydrolases"/>
    <property type="match status" value="1"/>
</dbReference>
<name>A0ABT6W0B8_9ACTN</name>
<dbReference type="PANTHER" id="PTHR19848:SF8">
    <property type="entry name" value="F-BOX AND WD REPEAT DOMAIN CONTAINING 7"/>
    <property type="match status" value="1"/>
</dbReference>
<evidence type="ECO:0000259" key="5">
    <source>
        <dbReference type="PROSITE" id="PS50104"/>
    </source>
</evidence>
<dbReference type="Pfam" id="PF22739">
    <property type="entry name" value="NA-iREase3"/>
    <property type="match status" value="1"/>
</dbReference>
<dbReference type="InterPro" id="IPR000157">
    <property type="entry name" value="TIR_dom"/>
</dbReference>
<feature type="repeat" description="WD" evidence="3">
    <location>
        <begin position="1678"/>
        <end position="1719"/>
    </location>
</feature>
<dbReference type="PROSITE" id="PS50294">
    <property type="entry name" value="WD_REPEATS_REGION"/>
    <property type="match status" value="7"/>
</dbReference>
<dbReference type="EMBL" id="JAAGKO020000020">
    <property type="protein sequence ID" value="MDI5964119.1"/>
    <property type="molecule type" value="Genomic_DNA"/>
</dbReference>
<feature type="repeat" description="WD" evidence="3">
    <location>
        <begin position="1377"/>
        <end position="1418"/>
    </location>
</feature>
<dbReference type="SMART" id="SM00564">
    <property type="entry name" value="PQQ"/>
    <property type="match status" value="2"/>
</dbReference>
<dbReference type="InterPro" id="IPR029052">
    <property type="entry name" value="Metallo-depent_PP-like"/>
</dbReference>
<dbReference type="Gene3D" id="3.40.50.10140">
    <property type="entry name" value="Toll/interleukin-1 receptor homology (TIR) domain"/>
    <property type="match status" value="1"/>
</dbReference>
<evidence type="ECO:0000313" key="7">
    <source>
        <dbReference type="Proteomes" id="UP001156398"/>
    </source>
</evidence>
<feature type="repeat" description="WD" evidence="3">
    <location>
        <begin position="1720"/>
        <end position="1761"/>
    </location>
</feature>
<dbReference type="PANTHER" id="PTHR19848">
    <property type="entry name" value="WD40 REPEAT PROTEIN"/>
    <property type="match status" value="1"/>
</dbReference>
<evidence type="ECO:0000313" key="6">
    <source>
        <dbReference type="EMBL" id="MDI5964119.1"/>
    </source>
</evidence>